<sequence>MVGVAYPPLPCRASPPQGGRLARRTCVAPSRPKKNAGSCRESISPLEGEMPGRAEGGIPRANVAIPCPEPATPC</sequence>
<proteinExistence type="predicted"/>
<gene>
    <name evidence="2" type="ORF">CFBP7129_01685</name>
</gene>
<organism evidence="2 3">
    <name type="scientific">Agrobacterium tumefaciens</name>
    <dbReference type="NCBI Taxonomy" id="358"/>
    <lineage>
        <taxon>Bacteria</taxon>
        <taxon>Pseudomonadati</taxon>
        <taxon>Pseudomonadota</taxon>
        <taxon>Alphaproteobacteria</taxon>
        <taxon>Hyphomicrobiales</taxon>
        <taxon>Rhizobiaceae</taxon>
        <taxon>Rhizobium/Agrobacterium group</taxon>
        <taxon>Agrobacterium</taxon>
        <taxon>Agrobacterium tumefaciens complex</taxon>
    </lineage>
</organism>
<evidence type="ECO:0000313" key="2">
    <source>
        <dbReference type="EMBL" id="QCL95272.1"/>
    </source>
</evidence>
<evidence type="ECO:0008006" key="4">
    <source>
        <dbReference type="Google" id="ProtNLM"/>
    </source>
</evidence>
<reference evidence="2 3" key="1">
    <citation type="submission" date="2019-04" db="EMBL/GenBank/DDBJ databases">
        <title>Complete genome sequence of Agrobacterium tumefaciens CFBP7129.</title>
        <authorList>
            <person name="Haryono M."/>
            <person name="Lin Y.-C."/>
            <person name="Lai E.-M."/>
            <person name="Kuo C.-H."/>
        </authorList>
    </citation>
    <scope>NUCLEOTIDE SEQUENCE [LARGE SCALE GENOMIC DNA]</scope>
    <source>
        <strain evidence="2 3">CFBP7129</strain>
    </source>
</reference>
<accession>A0A4D7YV00</accession>
<protein>
    <recommendedName>
        <fullName evidence="4">Propionyl-coenzyme A carboxylase alpha polypeptide</fullName>
    </recommendedName>
</protein>
<feature type="region of interest" description="Disordered" evidence="1">
    <location>
        <begin position="1"/>
        <end position="62"/>
    </location>
</feature>
<evidence type="ECO:0000313" key="3">
    <source>
        <dbReference type="Proteomes" id="UP000298649"/>
    </source>
</evidence>
<dbReference type="AlphaFoldDB" id="A0A4D7YV00"/>
<dbReference type="EMBL" id="CP039922">
    <property type="protein sequence ID" value="QCL95272.1"/>
    <property type="molecule type" value="Genomic_DNA"/>
</dbReference>
<name>A0A4D7YV00_AGRTU</name>
<evidence type="ECO:0000256" key="1">
    <source>
        <dbReference type="SAM" id="MobiDB-lite"/>
    </source>
</evidence>
<dbReference type="Proteomes" id="UP000298649">
    <property type="component" value="Chromosome circular"/>
</dbReference>